<keyword evidence="3" id="KW-1185">Reference proteome</keyword>
<evidence type="ECO:0000313" key="2">
    <source>
        <dbReference type="EMBL" id="MBB5322268.1"/>
    </source>
</evidence>
<name>A0A840UNQ5_9GAMM</name>
<proteinExistence type="predicted"/>
<evidence type="ECO:0000313" key="3">
    <source>
        <dbReference type="Proteomes" id="UP000591735"/>
    </source>
</evidence>
<dbReference type="Proteomes" id="UP000591735">
    <property type="component" value="Unassembled WGS sequence"/>
</dbReference>
<sequence>MFLKSAGCVLVCLSLVLSTGVLAAQDPTRPPDARAPGKEVAPPRKITLGSILLAGDRRVAVIEGTALEEGESYDGIHVHRIHRNKVEVTDQGQYRVLYPETLPQVRKSQ</sequence>
<reference evidence="2 3" key="1">
    <citation type="submission" date="2020-08" db="EMBL/GenBank/DDBJ databases">
        <title>Genomic Encyclopedia of Type Strains, Phase IV (KMG-IV): sequencing the most valuable type-strain genomes for metagenomic binning, comparative biology and taxonomic classification.</title>
        <authorList>
            <person name="Goeker M."/>
        </authorList>
    </citation>
    <scope>NUCLEOTIDE SEQUENCE [LARGE SCALE GENOMIC DNA]</scope>
    <source>
        <strain evidence="2 3">DSM 22359</strain>
    </source>
</reference>
<gene>
    <name evidence="2" type="ORF">HNR38_002763</name>
</gene>
<feature type="chain" id="PRO_5033054579" evidence="1">
    <location>
        <begin position="24"/>
        <end position="109"/>
    </location>
</feature>
<organism evidence="2 3">
    <name type="scientific">Marinobacter oulmenensis</name>
    <dbReference type="NCBI Taxonomy" id="643747"/>
    <lineage>
        <taxon>Bacteria</taxon>
        <taxon>Pseudomonadati</taxon>
        <taxon>Pseudomonadota</taxon>
        <taxon>Gammaproteobacteria</taxon>
        <taxon>Pseudomonadales</taxon>
        <taxon>Marinobacteraceae</taxon>
        <taxon>Marinobacter</taxon>
    </lineage>
</organism>
<accession>A0A840UNQ5</accession>
<dbReference type="RefSeq" id="WP_183705264.1">
    <property type="nucleotide sequence ID" value="NZ_JACHFE010000007.1"/>
</dbReference>
<keyword evidence="1" id="KW-0732">Signal</keyword>
<comment type="caution">
    <text evidence="2">The sequence shown here is derived from an EMBL/GenBank/DDBJ whole genome shotgun (WGS) entry which is preliminary data.</text>
</comment>
<dbReference type="EMBL" id="JACHFE010000007">
    <property type="protein sequence ID" value="MBB5322268.1"/>
    <property type="molecule type" value="Genomic_DNA"/>
</dbReference>
<feature type="signal peptide" evidence="1">
    <location>
        <begin position="1"/>
        <end position="23"/>
    </location>
</feature>
<dbReference type="AlphaFoldDB" id="A0A840UNQ5"/>
<evidence type="ECO:0000256" key="1">
    <source>
        <dbReference type="SAM" id="SignalP"/>
    </source>
</evidence>
<protein>
    <submittedName>
        <fullName evidence="2">MSHA biogenesis protein MshK</fullName>
    </submittedName>
</protein>